<protein>
    <submittedName>
        <fullName evidence="1">Uncharacterized protein</fullName>
    </submittedName>
</protein>
<dbReference type="Proteomes" id="UP000225821">
    <property type="component" value="Segment"/>
</dbReference>
<organism evidence="1 2">
    <name type="scientific">Pseudomonas phage pf16</name>
    <dbReference type="NCBI Taxonomy" id="1815630"/>
    <lineage>
        <taxon>Viruses</taxon>
        <taxon>Duplodnaviria</taxon>
        <taxon>Heunggongvirae</taxon>
        <taxon>Uroviricota</taxon>
        <taxon>Caudoviricetes</taxon>
        <taxon>Chakrabartyvirus</taxon>
        <taxon>Chakrabartyvirus pf16</taxon>
    </lineage>
</organism>
<sequence>MSAKINVLERFKDVLTGIRGGRIDITGSFVLSTLGMVERHIESLEKNQGFGAQKRADIAAKLMPCYHPLSDMHHAAKYAVMAADALLEQLNGANKPTRLYTHKEKGGVYELVGETIGAGTSREQQNVVYRSMETGMLYHRTVKDFTAQMKLLED</sequence>
<evidence type="ECO:0000313" key="1">
    <source>
        <dbReference type="EMBL" id="AND74931.1"/>
    </source>
</evidence>
<proteinExistence type="predicted"/>
<reference evidence="1 2" key="1">
    <citation type="submission" date="2016-03" db="EMBL/GenBank/DDBJ databases">
        <title>Characterisation of pf16 and phiPMW: Two novel phages infecting Pseudomonas putida PpG1.</title>
        <authorList>
            <person name="Magill D.J."/>
            <person name="Krylov V.N."/>
            <person name="Shaburova O.V."/>
            <person name="Allen C.C.R."/>
            <person name="McGrath J.W."/>
            <person name="Quinn J.P."/>
            <person name="Kulakov L.A."/>
        </authorList>
    </citation>
    <scope>NUCLEOTIDE SEQUENCE [LARGE SCALE GENOMIC DNA]</scope>
</reference>
<evidence type="ECO:0000313" key="2">
    <source>
        <dbReference type="Proteomes" id="UP000225821"/>
    </source>
</evidence>
<dbReference type="EMBL" id="KU873925">
    <property type="protein sequence ID" value="AND74931.1"/>
    <property type="molecule type" value="Genomic_DNA"/>
</dbReference>
<accession>A0A1S5R3G5</accession>
<name>A0A1S5R3G5_9CAUD</name>
<gene>
    <name evidence="1" type="ORF">pf16_08</name>
</gene>
<keyword evidence="2" id="KW-1185">Reference proteome</keyword>